<dbReference type="EMBL" id="JADWDC010000078">
    <property type="protein sequence ID" value="MCC0179335.1"/>
    <property type="molecule type" value="Genomic_DNA"/>
</dbReference>
<dbReference type="PANTHER" id="PTHR12526:SF635">
    <property type="entry name" value="GLYCOSYL TRANSFERASE GROUP 1"/>
    <property type="match status" value="1"/>
</dbReference>
<organism evidence="2 3">
    <name type="scientific">Waterburya agarophytonicola KI4</name>
    <dbReference type="NCBI Taxonomy" id="2874699"/>
    <lineage>
        <taxon>Bacteria</taxon>
        <taxon>Bacillati</taxon>
        <taxon>Cyanobacteriota</taxon>
        <taxon>Cyanophyceae</taxon>
        <taxon>Pleurocapsales</taxon>
        <taxon>Hyellaceae</taxon>
        <taxon>Waterburya</taxon>
        <taxon>Waterburya agarophytonicola</taxon>
    </lineage>
</organism>
<proteinExistence type="predicted"/>
<dbReference type="RefSeq" id="WP_229642434.1">
    <property type="nucleotide sequence ID" value="NZ_JADWDC010000078.1"/>
</dbReference>
<dbReference type="Pfam" id="PF13439">
    <property type="entry name" value="Glyco_transf_4"/>
    <property type="match status" value="1"/>
</dbReference>
<dbReference type="Proteomes" id="UP000729733">
    <property type="component" value="Unassembled WGS sequence"/>
</dbReference>
<evidence type="ECO:0000313" key="3">
    <source>
        <dbReference type="Proteomes" id="UP000729733"/>
    </source>
</evidence>
<dbReference type="CDD" id="cd03825">
    <property type="entry name" value="GT4_WcaC-like"/>
    <property type="match status" value="1"/>
</dbReference>
<keyword evidence="3" id="KW-1185">Reference proteome</keyword>
<dbReference type="InterPro" id="IPR028098">
    <property type="entry name" value="Glyco_trans_4-like_N"/>
</dbReference>
<dbReference type="GO" id="GO:0016757">
    <property type="term" value="F:glycosyltransferase activity"/>
    <property type="evidence" value="ECO:0007669"/>
    <property type="project" value="TreeGrafter"/>
</dbReference>
<evidence type="ECO:0000259" key="1">
    <source>
        <dbReference type="Pfam" id="PF13439"/>
    </source>
</evidence>
<reference evidence="2" key="1">
    <citation type="journal article" date="2021" name="Antonie Van Leeuwenhoek">
        <title>Draft genome and description of Waterburya agarophytonicola gen. nov. sp. nov. (Pleurocapsales, Cyanobacteria): a seaweed symbiont.</title>
        <authorList>
            <person name="Bonthond G."/>
            <person name="Shalygin S."/>
            <person name="Bayer T."/>
            <person name="Weinberger F."/>
        </authorList>
    </citation>
    <scope>NUCLEOTIDE SEQUENCE</scope>
    <source>
        <strain evidence="2">KI4</strain>
    </source>
</reference>
<dbReference type="AlphaFoldDB" id="A0A964FGU4"/>
<name>A0A964FGU4_9CYAN</name>
<evidence type="ECO:0000313" key="2">
    <source>
        <dbReference type="EMBL" id="MCC0179335.1"/>
    </source>
</evidence>
<dbReference type="PANTHER" id="PTHR12526">
    <property type="entry name" value="GLYCOSYLTRANSFERASE"/>
    <property type="match status" value="1"/>
</dbReference>
<dbReference type="Gene3D" id="3.40.50.2000">
    <property type="entry name" value="Glycogen Phosphorylase B"/>
    <property type="match status" value="2"/>
</dbReference>
<dbReference type="Pfam" id="PF13692">
    <property type="entry name" value="Glyco_trans_1_4"/>
    <property type="match status" value="1"/>
</dbReference>
<gene>
    <name evidence="2" type="ORF">I4641_20445</name>
</gene>
<accession>A0A964FGU4</accession>
<sequence length="420" mass="46475">MKVLILSISDLGGGAARAAYRLHQGLLAAGVDSQMLVQNKVSGDSTVIAPKSKVNRGIAAIKPALDGIPFALHRDRDPTINIYSAQWLPNKIVDRINQINPDIINLHWVCGGFVPIEALKKINKPLVWTLHDMWAFTGGCHYSGKCDRYQDSCGACPQLGSSRNWDLSRWIWQRKAKAWQDLNLTIITPSQWLAEAAKSSSLFSNISTKVIGNGIDPQIYQPHPQELARKILNLPLDRKIILFGALDSTQDRRKGFSLLLSALQELQSLESSEVIELVIFGASAPSVPIDFGFQARYVGKLNDDISLSLLYGAADVFVAPSIQDNLPNTILEAIFCGTPCAAFNIGGIPDMVQHQHNGYLAQPFLPEDLARGIHWILKDPARYQELAAKSRDKAISEFALDRQSQKYLRVFHDLCSKLSL</sequence>
<comment type="caution">
    <text evidence="2">The sequence shown here is derived from an EMBL/GenBank/DDBJ whole genome shotgun (WGS) entry which is preliminary data.</text>
</comment>
<protein>
    <submittedName>
        <fullName evidence="2">Glycosyltransferase family 4 protein</fullName>
    </submittedName>
</protein>
<dbReference type="SUPFAM" id="SSF53756">
    <property type="entry name" value="UDP-Glycosyltransferase/glycogen phosphorylase"/>
    <property type="match status" value="1"/>
</dbReference>
<feature type="domain" description="Glycosyltransferase subfamily 4-like N-terminal" evidence="1">
    <location>
        <begin position="13"/>
        <end position="218"/>
    </location>
</feature>